<feature type="compositionally biased region" description="Gly residues" evidence="1">
    <location>
        <begin position="15"/>
        <end position="29"/>
    </location>
</feature>
<name>A0A150GBF4_GONPE</name>
<feature type="compositionally biased region" description="Gly residues" evidence="1">
    <location>
        <begin position="142"/>
        <end position="160"/>
    </location>
</feature>
<feature type="region of interest" description="Disordered" evidence="1">
    <location>
        <begin position="1"/>
        <end position="29"/>
    </location>
</feature>
<feature type="compositionally biased region" description="Low complexity" evidence="1">
    <location>
        <begin position="1"/>
        <end position="14"/>
    </location>
</feature>
<protein>
    <submittedName>
        <fullName evidence="2">Uncharacterized protein</fullName>
    </submittedName>
</protein>
<gene>
    <name evidence="2" type="ORF">GPECTOR_41g654</name>
</gene>
<evidence type="ECO:0000313" key="2">
    <source>
        <dbReference type="EMBL" id="KXZ46690.1"/>
    </source>
</evidence>
<evidence type="ECO:0000313" key="3">
    <source>
        <dbReference type="Proteomes" id="UP000075714"/>
    </source>
</evidence>
<accession>A0A150GBF4</accession>
<dbReference type="Proteomes" id="UP000075714">
    <property type="component" value="Unassembled WGS sequence"/>
</dbReference>
<proteinExistence type="predicted"/>
<keyword evidence="3" id="KW-1185">Reference proteome</keyword>
<organism evidence="2 3">
    <name type="scientific">Gonium pectorale</name>
    <name type="common">Green alga</name>
    <dbReference type="NCBI Taxonomy" id="33097"/>
    <lineage>
        <taxon>Eukaryota</taxon>
        <taxon>Viridiplantae</taxon>
        <taxon>Chlorophyta</taxon>
        <taxon>core chlorophytes</taxon>
        <taxon>Chlorophyceae</taxon>
        <taxon>CS clade</taxon>
        <taxon>Chlamydomonadales</taxon>
        <taxon>Volvocaceae</taxon>
        <taxon>Gonium</taxon>
    </lineage>
</organism>
<dbReference type="EMBL" id="LSYV01000042">
    <property type="protein sequence ID" value="KXZ46690.1"/>
    <property type="molecule type" value="Genomic_DNA"/>
</dbReference>
<feature type="region of interest" description="Disordered" evidence="1">
    <location>
        <begin position="138"/>
        <end position="169"/>
    </location>
</feature>
<dbReference type="AlphaFoldDB" id="A0A150GBF4"/>
<sequence>MLASDSGGSSTSNAGGDGSSGGGGVSGGGGRLVGDIAELDAQRFELHPSVRFWQSYRSPTLLSSPRQHGVLDRATRVSRPPLPTDPLGARFWAYHTARLSFFVGQAAAGTAAANVEALVSAWLLGTGAGGGAAGRLAAGPAAGSGGRDGGGGGGGGGGARRFGPAHPSGLAAAQQLTDDVGEVLATFEQDLENIRAGLYPLPWDMTTPQHRQYDPLFVLRQ</sequence>
<dbReference type="STRING" id="33097.A0A150GBF4"/>
<evidence type="ECO:0000256" key="1">
    <source>
        <dbReference type="SAM" id="MobiDB-lite"/>
    </source>
</evidence>
<reference evidence="3" key="1">
    <citation type="journal article" date="2016" name="Nat. Commun.">
        <title>The Gonium pectorale genome demonstrates co-option of cell cycle regulation during the evolution of multicellularity.</title>
        <authorList>
            <person name="Hanschen E.R."/>
            <person name="Marriage T.N."/>
            <person name="Ferris P.J."/>
            <person name="Hamaji T."/>
            <person name="Toyoda A."/>
            <person name="Fujiyama A."/>
            <person name="Neme R."/>
            <person name="Noguchi H."/>
            <person name="Minakuchi Y."/>
            <person name="Suzuki M."/>
            <person name="Kawai-Toyooka H."/>
            <person name="Smith D.R."/>
            <person name="Sparks H."/>
            <person name="Anderson J."/>
            <person name="Bakaric R."/>
            <person name="Luria V."/>
            <person name="Karger A."/>
            <person name="Kirschner M.W."/>
            <person name="Durand P.M."/>
            <person name="Michod R.E."/>
            <person name="Nozaki H."/>
            <person name="Olson B.J."/>
        </authorList>
    </citation>
    <scope>NUCLEOTIDE SEQUENCE [LARGE SCALE GENOMIC DNA]</scope>
    <source>
        <strain evidence="3">NIES-2863</strain>
    </source>
</reference>
<comment type="caution">
    <text evidence="2">The sequence shown here is derived from an EMBL/GenBank/DDBJ whole genome shotgun (WGS) entry which is preliminary data.</text>
</comment>